<proteinExistence type="predicted"/>
<dbReference type="AlphaFoldDB" id="A0AAE1HVI4"/>
<evidence type="ECO:0000313" key="1">
    <source>
        <dbReference type="EMBL" id="KAK3928197.1"/>
    </source>
</evidence>
<dbReference type="Proteomes" id="UP001219518">
    <property type="component" value="Unassembled WGS sequence"/>
</dbReference>
<protein>
    <submittedName>
        <fullName evidence="1">tRNA pseudouridine synthase 1</fullName>
    </submittedName>
</protein>
<dbReference type="EMBL" id="JAHWGI010001323">
    <property type="protein sequence ID" value="KAK3928197.1"/>
    <property type="molecule type" value="Genomic_DNA"/>
</dbReference>
<accession>A0AAE1HVI4</accession>
<keyword evidence="2" id="KW-1185">Reference proteome</keyword>
<organism evidence="1 2">
    <name type="scientific">Frankliniella fusca</name>
    <dbReference type="NCBI Taxonomy" id="407009"/>
    <lineage>
        <taxon>Eukaryota</taxon>
        <taxon>Metazoa</taxon>
        <taxon>Ecdysozoa</taxon>
        <taxon>Arthropoda</taxon>
        <taxon>Hexapoda</taxon>
        <taxon>Insecta</taxon>
        <taxon>Pterygota</taxon>
        <taxon>Neoptera</taxon>
        <taxon>Paraneoptera</taxon>
        <taxon>Thysanoptera</taxon>
        <taxon>Terebrantia</taxon>
        <taxon>Thripoidea</taxon>
        <taxon>Thripidae</taxon>
        <taxon>Frankliniella</taxon>
    </lineage>
</organism>
<gene>
    <name evidence="1" type="ORF">KUF71_016546</name>
</gene>
<evidence type="ECO:0000313" key="2">
    <source>
        <dbReference type="Proteomes" id="UP001219518"/>
    </source>
</evidence>
<reference evidence="1" key="1">
    <citation type="submission" date="2021-07" db="EMBL/GenBank/DDBJ databases">
        <authorList>
            <person name="Catto M.A."/>
            <person name="Jacobson A."/>
            <person name="Kennedy G."/>
            <person name="Labadie P."/>
            <person name="Hunt B.G."/>
            <person name="Srinivasan R."/>
        </authorList>
    </citation>
    <scope>NUCLEOTIDE SEQUENCE</scope>
    <source>
        <strain evidence="1">PL_HMW_Pooled</strain>
        <tissue evidence="1">Head</tissue>
    </source>
</reference>
<sequence length="98" mass="11360">MGHKHRSHWWDRNATSKNLGRSLQWQICLLHFNELPLRHLVAELDGPTSGHKCFSGPIGATLRSCENMPIVKFTAIKYDPLAADRHQLSTDQWYLYDM</sequence>
<name>A0AAE1HVI4_9NEOP</name>
<comment type="caution">
    <text evidence="1">The sequence shown here is derived from an EMBL/GenBank/DDBJ whole genome shotgun (WGS) entry which is preliminary data.</text>
</comment>
<reference evidence="1" key="2">
    <citation type="journal article" date="2023" name="BMC Genomics">
        <title>Pest status, molecular evolution, and epigenetic factors derived from the genome assembly of Frankliniella fusca, a thysanopteran phytovirus vector.</title>
        <authorList>
            <person name="Catto M.A."/>
            <person name="Labadie P.E."/>
            <person name="Jacobson A.L."/>
            <person name="Kennedy G.G."/>
            <person name="Srinivasan R."/>
            <person name="Hunt B.G."/>
        </authorList>
    </citation>
    <scope>NUCLEOTIDE SEQUENCE</scope>
    <source>
        <strain evidence="1">PL_HMW_Pooled</strain>
    </source>
</reference>